<dbReference type="GO" id="GO:0016874">
    <property type="term" value="F:ligase activity"/>
    <property type="evidence" value="ECO:0007669"/>
    <property type="project" value="UniProtKB-KW"/>
</dbReference>
<sequence length="176" mass="20615">MPFAIELFFDSEFERLVRGVWEQYARAGITAYLYESDARPHITLAVFDDLRLEECQSYLDRFVKQTRFFPLEFSHLGVFHSEKNVVFLGPTVTPELLAMHRNFHELFTPFIEHEWESYHGGRWVPHCTLGMDIPRAKIPEAVALAMAIPLPLECRIAEVGLIEFRPVRNLCRYKLE</sequence>
<keyword evidence="2" id="KW-1185">Reference proteome</keyword>
<dbReference type="RefSeq" id="WP_165907813.1">
    <property type="nucleotide sequence ID" value="NZ_SLUN01000004.1"/>
</dbReference>
<gene>
    <name evidence="1" type="ORF">EDC14_1004224</name>
</gene>
<dbReference type="PANTHER" id="PTHR36039">
    <property type="match status" value="1"/>
</dbReference>
<dbReference type="AlphaFoldDB" id="A0A4R1S4S9"/>
<dbReference type="EMBL" id="SLUN01000004">
    <property type="protein sequence ID" value="TCL74286.1"/>
    <property type="molecule type" value="Genomic_DNA"/>
</dbReference>
<dbReference type="SUPFAM" id="SSF55144">
    <property type="entry name" value="LigT-like"/>
    <property type="match status" value="1"/>
</dbReference>
<comment type="caution">
    <text evidence="1">The sequence shown here is derived from an EMBL/GenBank/DDBJ whole genome shotgun (WGS) entry which is preliminary data.</text>
</comment>
<protein>
    <submittedName>
        <fullName evidence="1">2'-5' RNA ligase superfamily protein</fullName>
    </submittedName>
</protein>
<dbReference type="InterPro" id="IPR009097">
    <property type="entry name" value="Cyclic_Pdiesterase"/>
</dbReference>
<name>A0A4R1S4S9_HYDET</name>
<dbReference type="Gene3D" id="3.90.1140.10">
    <property type="entry name" value="Cyclic phosphodiesterase"/>
    <property type="match status" value="1"/>
</dbReference>
<dbReference type="Pfam" id="PF13563">
    <property type="entry name" value="2_5_RNA_ligase2"/>
    <property type="match status" value="1"/>
</dbReference>
<organism evidence="1 2">
    <name type="scientific">Hydrogenispora ethanolica</name>
    <dbReference type="NCBI Taxonomy" id="1082276"/>
    <lineage>
        <taxon>Bacteria</taxon>
        <taxon>Bacillati</taxon>
        <taxon>Bacillota</taxon>
        <taxon>Hydrogenispora</taxon>
    </lineage>
</organism>
<evidence type="ECO:0000313" key="1">
    <source>
        <dbReference type="EMBL" id="TCL74286.1"/>
    </source>
</evidence>
<reference evidence="1 2" key="1">
    <citation type="submission" date="2019-03" db="EMBL/GenBank/DDBJ databases">
        <title>Genomic Encyclopedia of Type Strains, Phase IV (KMG-IV): sequencing the most valuable type-strain genomes for metagenomic binning, comparative biology and taxonomic classification.</title>
        <authorList>
            <person name="Goeker M."/>
        </authorList>
    </citation>
    <scope>NUCLEOTIDE SEQUENCE [LARGE SCALE GENOMIC DNA]</scope>
    <source>
        <strain evidence="1 2">LX-B</strain>
    </source>
</reference>
<accession>A0A4R1S4S9</accession>
<keyword evidence="1" id="KW-0436">Ligase</keyword>
<evidence type="ECO:0000313" key="2">
    <source>
        <dbReference type="Proteomes" id="UP000295008"/>
    </source>
</evidence>
<dbReference type="PANTHER" id="PTHR36039:SF2">
    <property type="entry name" value="RNA LIGASE_CYCLIC NUCLEOTIDE PHOSPHODIESTERASE FAMILY PROTEIN"/>
    <property type="match status" value="1"/>
</dbReference>
<proteinExistence type="predicted"/>
<dbReference type="Proteomes" id="UP000295008">
    <property type="component" value="Unassembled WGS sequence"/>
</dbReference>